<evidence type="ECO:0000256" key="2">
    <source>
        <dbReference type="ARBA" id="ARBA00022723"/>
    </source>
</evidence>
<reference evidence="7" key="1">
    <citation type="journal article" date="2019" name="PLoS Negl. Trop. Dis.">
        <title>Revisiting the worldwide diversity of Leptospira species in the environment.</title>
        <authorList>
            <person name="Vincent A.T."/>
            <person name="Schiettekatte O."/>
            <person name="Bourhy P."/>
            <person name="Veyrier F.J."/>
            <person name="Picardeau M."/>
        </authorList>
    </citation>
    <scope>NUCLEOTIDE SEQUENCE [LARGE SCALE GENOMIC DNA]</scope>
    <source>
        <strain evidence="7">201300427</strain>
    </source>
</reference>
<keyword evidence="2" id="KW-0479">Metal-binding</keyword>
<evidence type="ECO:0000259" key="6">
    <source>
        <dbReference type="Pfam" id="PF18089"/>
    </source>
</evidence>
<sequence>MKKVNTHLREVLPIRWNKKTLSSAKWGEKFLPDGRIQYWIEHDLIRGVTPKMLVWWFSHLEGDMEFQGKLFNRYLVWHPEDHVHNSYAKRLPDGTVGPGATIRLVEYLNRNPKYKINVETDIEKLDEEGFIHNPRLEGILPMARMEYKFKQVGGDTFYENSLIIGWRNWSWKIFRPFIRFFLFPTARGIAWIQHNIEEVGQFEAFLPELYAKETKRGN</sequence>
<comment type="caution">
    <text evidence="7">The sequence shown here is derived from an EMBL/GenBank/DDBJ whole genome shotgun (WGS) entry which is preliminary data.</text>
</comment>
<evidence type="ECO:0000313" key="8">
    <source>
        <dbReference type="Proteomes" id="UP000298058"/>
    </source>
</evidence>
<dbReference type="InterPro" id="IPR041526">
    <property type="entry name" value="DAPG_hydrolase"/>
</dbReference>
<organism evidence="7 8">
    <name type="scientific">Leptospira idonii</name>
    <dbReference type="NCBI Taxonomy" id="1193500"/>
    <lineage>
        <taxon>Bacteria</taxon>
        <taxon>Pseudomonadati</taxon>
        <taxon>Spirochaetota</taxon>
        <taxon>Spirochaetia</taxon>
        <taxon>Leptospirales</taxon>
        <taxon>Leptospiraceae</taxon>
        <taxon>Leptospira</taxon>
    </lineage>
</organism>
<dbReference type="Proteomes" id="UP000298058">
    <property type="component" value="Unassembled WGS sequence"/>
</dbReference>
<comment type="similarity">
    <text evidence="5">Belongs to the DAPG/phloretin hydrolase family.</text>
</comment>
<keyword evidence="8" id="KW-1185">Reference proteome</keyword>
<evidence type="ECO:0000256" key="3">
    <source>
        <dbReference type="ARBA" id="ARBA00022801"/>
    </source>
</evidence>
<proteinExistence type="inferred from homology"/>
<dbReference type="RefSeq" id="WP_135760524.1">
    <property type="nucleotide sequence ID" value="NZ_RQHW01000035.1"/>
</dbReference>
<dbReference type="AlphaFoldDB" id="A0A4R9LXW1"/>
<gene>
    <name evidence="7" type="ORF">EHS15_10480</name>
</gene>
<accession>A0A4R9LXW1</accession>
<evidence type="ECO:0000313" key="7">
    <source>
        <dbReference type="EMBL" id="TGN19120.1"/>
    </source>
</evidence>
<name>A0A4R9LXW1_9LEPT</name>
<evidence type="ECO:0000256" key="4">
    <source>
        <dbReference type="ARBA" id="ARBA00022833"/>
    </source>
</evidence>
<dbReference type="OrthoDB" id="2052122at2"/>
<keyword evidence="3" id="KW-0378">Hydrolase</keyword>
<dbReference type="Pfam" id="PF18089">
    <property type="entry name" value="DAPG_hydrolase"/>
    <property type="match status" value="1"/>
</dbReference>
<comment type="cofactor">
    <cofactor evidence="1">
        <name>Zn(2+)</name>
        <dbReference type="ChEBI" id="CHEBI:29105"/>
    </cofactor>
</comment>
<feature type="domain" description="DAPG hydrolase PhiG" evidence="6">
    <location>
        <begin position="26"/>
        <end position="90"/>
    </location>
</feature>
<dbReference type="GO" id="GO:0046872">
    <property type="term" value="F:metal ion binding"/>
    <property type="evidence" value="ECO:0007669"/>
    <property type="project" value="UniProtKB-KW"/>
</dbReference>
<protein>
    <recommendedName>
        <fullName evidence="6">DAPG hydrolase PhiG domain-containing protein</fullName>
    </recommendedName>
</protein>
<dbReference type="GO" id="GO:0016787">
    <property type="term" value="F:hydrolase activity"/>
    <property type="evidence" value="ECO:0007669"/>
    <property type="project" value="UniProtKB-KW"/>
</dbReference>
<dbReference type="EMBL" id="RQHW01000035">
    <property type="protein sequence ID" value="TGN19120.1"/>
    <property type="molecule type" value="Genomic_DNA"/>
</dbReference>
<evidence type="ECO:0000256" key="1">
    <source>
        <dbReference type="ARBA" id="ARBA00001947"/>
    </source>
</evidence>
<keyword evidence="4" id="KW-0862">Zinc</keyword>
<evidence type="ECO:0000256" key="5">
    <source>
        <dbReference type="ARBA" id="ARBA00023459"/>
    </source>
</evidence>